<reference evidence="2" key="1">
    <citation type="journal article" date="2020" name="Stud. Mycol.">
        <title>101 Dothideomycetes genomes: a test case for predicting lifestyles and emergence of pathogens.</title>
        <authorList>
            <person name="Haridas S."/>
            <person name="Albert R."/>
            <person name="Binder M."/>
            <person name="Bloem J."/>
            <person name="Labutti K."/>
            <person name="Salamov A."/>
            <person name="Andreopoulos B."/>
            <person name="Baker S."/>
            <person name="Barry K."/>
            <person name="Bills G."/>
            <person name="Bluhm B."/>
            <person name="Cannon C."/>
            <person name="Castanera R."/>
            <person name="Culley D."/>
            <person name="Daum C."/>
            <person name="Ezra D."/>
            <person name="Gonzalez J."/>
            <person name="Henrissat B."/>
            <person name="Kuo A."/>
            <person name="Liang C."/>
            <person name="Lipzen A."/>
            <person name="Lutzoni F."/>
            <person name="Magnuson J."/>
            <person name="Mondo S."/>
            <person name="Nolan M."/>
            <person name="Ohm R."/>
            <person name="Pangilinan J."/>
            <person name="Park H.-J."/>
            <person name="Ramirez L."/>
            <person name="Alfaro M."/>
            <person name="Sun H."/>
            <person name="Tritt A."/>
            <person name="Yoshinaga Y."/>
            <person name="Zwiers L.-H."/>
            <person name="Turgeon B."/>
            <person name="Goodwin S."/>
            <person name="Spatafora J."/>
            <person name="Crous P."/>
            <person name="Grigoriev I."/>
        </authorList>
    </citation>
    <scope>NUCLEOTIDE SEQUENCE</scope>
    <source>
        <strain evidence="2">CBS 122368</strain>
    </source>
</reference>
<dbReference type="Proteomes" id="UP000800094">
    <property type="component" value="Unassembled WGS sequence"/>
</dbReference>
<sequence>MIRRLEFSLVPSATFTASFYAASRPHFEYCCLLGSQPTPVLTPQLRPFYTCNLLSIGILPPNHLSSACPLAFFDWLRTTPMSGLESVASVATVLDVIITLGKVLRRAKNATGELNSYINGLKTLHSISSAVDLATKSIEGLENFTIADGGKEKGLLEFCNEHLAKVIKEADTTLLKKYGQDDISLFEKLKRQIRFSLDQEPIQGLIQSVEHAKSTLQTALSMAVLCRDESRPQKLQDNIRDMTRQSLDDHQGVGDNMKDTLRDHAQRMEKYFIQQKGQFQQSFQQYRNELGEHAKNLQESCERNCAISMKLEKRSFQTNSIISSLEESKSQGAEAISDVGLPTSPGRGALPADHASWLSRNGIPDDSPEEGISIPINTSASQDTSDALCGLCSARLETKNSGDDVDIAASENDQDPDSFEKAFANLISESYFNLSDDTDTDSLDFWEANSSEEDSESDSSSPSVSRLGILELPERRSSITLGSSPDMSGSIAGKESKD</sequence>
<feature type="region of interest" description="Disordered" evidence="1">
    <location>
        <begin position="442"/>
        <end position="498"/>
    </location>
</feature>
<gene>
    <name evidence="2" type="ORF">BU26DRAFT_551505</name>
</gene>
<feature type="compositionally biased region" description="Polar residues" evidence="1">
    <location>
        <begin position="478"/>
        <end position="487"/>
    </location>
</feature>
<dbReference type="GeneID" id="54585436"/>
<organism evidence="2 3">
    <name type="scientific">Trematosphaeria pertusa</name>
    <dbReference type="NCBI Taxonomy" id="390896"/>
    <lineage>
        <taxon>Eukaryota</taxon>
        <taxon>Fungi</taxon>
        <taxon>Dikarya</taxon>
        <taxon>Ascomycota</taxon>
        <taxon>Pezizomycotina</taxon>
        <taxon>Dothideomycetes</taxon>
        <taxon>Pleosporomycetidae</taxon>
        <taxon>Pleosporales</taxon>
        <taxon>Massarineae</taxon>
        <taxon>Trematosphaeriaceae</taxon>
        <taxon>Trematosphaeria</taxon>
    </lineage>
</organism>
<feature type="compositionally biased region" description="Acidic residues" evidence="1">
    <location>
        <begin position="442"/>
        <end position="457"/>
    </location>
</feature>
<keyword evidence="3" id="KW-1185">Reference proteome</keyword>
<dbReference type="AlphaFoldDB" id="A0A6A6IDJ0"/>
<proteinExistence type="predicted"/>
<dbReference type="OrthoDB" id="5095686at2759"/>
<dbReference type="RefSeq" id="XP_033683132.1">
    <property type="nucleotide sequence ID" value="XM_033832106.1"/>
</dbReference>
<evidence type="ECO:0000256" key="1">
    <source>
        <dbReference type="SAM" id="MobiDB-lite"/>
    </source>
</evidence>
<feature type="region of interest" description="Disordered" evidence="1">
    <location>
        <begin position="360"/>
        <end position="383"/>
    </location>
</feature>
<evidence type="ECO:0000313" key="3">
    <source>
        <dbReference type="Proteomes" id="UP000800094"/>
    </source>
</evidence>
<name>A0A6A6IDJ0_9PLEO</name>
<protein>
    <submittedName>
        <fullName evidence="2">Uncharacterized protein</fullName>
    </submittedName>
</protein>
<evidence type="ECO:0000313" key="2">
    <source>
        <dbReference type="EMBL" id="KAF2248128.1"/>
    </source>
</evidence>
<dbReference type="EMBL" id="ML987196">
    <property type="protein sequence ID" value="KAF2248128.1"/>
    <property type="molecule type" value="Genomic_DNA"/>
</dbReference>
<accession>A0A6A6IDJ0</accession>